<dbReference type="InterPro" id="IPR019034">
    <property type="entry name" value="UPF0390"/>
</dbReference>
<evidence type="ECO:0000256" key="1">
    <source>
        <dbReference type="SAM" id="MobiDB-lite"/>
    </source>
</evidence>
<dbReference type="WBParaSite" id="ACRNAN_scaffold1883.g30611.t1">
    <property type="protein sequence ID" value="ACRNAN_scaffold1883.g30611.t1"/>
    <property type="gene ID" value="ACRNAN_scaffold1883.g30611"/>
</dbReference>
<reference evidence="3" key="1">
    <citation type="submission" date="2022-11" db="UniProtKB">
        <authorList>
            <consortium name="WormBaseParasite"/>
        </authorList>
    </citation>
    <scope>IDENTIFICATION</scope>
</reference>
<proteinExistence type="predicted"/>
<name>A0A914D6E7_9BILA</name>
<evidence type="ECO:0000313" key="2">
    <source>
        <dbReference type="Proteomes" id="UP000887540"/>
    </source>
</evidence>
<sequence length="80" mass="8790">MKTKVNLPKGVKQKIKKNQPQKNALAPKKGTQVIIAPKKATAVQQAKIASEVSKVINEKNEEMLKARADKNQGRTPKSKS</sequence>
<dbReference type="Pfam" id="PF09495">
    <property type="entry name" value="DUF2462"/>
    <property type="match status" value="1"/>
</dbReference>
<dbReference type="Proteomes" id="UP000887540">
    <property type="component" value="Unplaced"/>
</dbReference>
<feature type="region of interest" description="Disordered" evidence="1">
    <location>
        <begin position="1"/>
        <end position="28"/>
    </location>
</feature>
<dbReference type="AlphaFoldDB" id="A0A914D6E7"/>
<evidence type="ECO:0000313" key="3">
    <source>
        <dbReference type="WBParaSite" id="ACRNAN_scaffold1883.g30611.t1"/>
    </source>
</evidence>
<organism evidence="2 3">
    <name type="scientific">Acrobeloides nanus</name>
    <dbReference type="NCBI Taxonomy" id="290746"/>
    <lineage>
        <taxon>Eukaryota</taxon>
        <taxon>Metazoa</taxon>
        <taxon>Ecdysozoa</taxon>
        <taxon>Nematoda</taxon>
        <taxon>Chromadorea</taxon>
        <taxon>Rhabditida</taxon>
        <taxon>Tylenchina</taxon>
        <taxon>Cephalobomorpha</taxon>
        <taxon>Cephaloboidea</taxon>
        <taxon>Cephalobidae</taxon>
        <taxon>Acrobeloides</taxon>
    </lineage>
</organism>
<keyword evidence="2" id="KW-1185">Reference proteome</keyword>
<accession>A0A914D6E7</accession>
<protein>
    <submittedName>
        <fullName evidence="3">Uncharacterized protein</fullName>
    </submittedName>
</protein>